<proteinExistence type="predicted"/>
<evidence type="ECO:0000313" key="2">
    <source>
        <dbReference type="RefSeq" id="XP_075080476.1"/>
    </source>
</evidence>
<protein>
    <submittedName>
        <fullName evidence="2">Uncharacterized protein LOC142165980</fullName>
    </submittedName>
</protein>
<reference evidence="1" key="1">
    <citation type="journal article" date="2014" name="Nat. Commun.">
        <title>The tobacco genome sequence and its comparison with those of tomato and potato.</title>
        <authorList>
            <person name="Sierro N."/>
            <person name="Battey J.N."/>
            <person name="Ouadi S."/>
            <person name="Bakaher N."/>
            <person name="Bovet L."/>
            <person name="Willig A."/>
            <person name="Goepfert S."/>
            <person name="Peitsch M.C."/>
            <person name="Ivanov N.V."/>
        </authorList>
    </citation>
    <scope>NUCLEOTIDE SEQUENCE [LARGE SCALE GENOMIC DNA]</scope>
</reference>
<accession>A0AC58S674</accession>
<organism evidence="1 2">
    <name type="scientific">Nicotiana tabacum</name>
    <name type="common">Common tobacco</name>
    <dbReference type="NCBI Taxonomy" id="4097"/>
    <lineage>
        <taxon>Eukaryota</taxon>
        <taxon>Viridiplantae</taxon>
        <taxon>Streptophyta</taxon>
        <taxon>Embryophyta</taxon>
        <taxon>Tracheophyta</taxon>
        <taxon>Spermatophyta</taxon>
        <taxon>Magnoliopsida</taxon>
        <taxon>eudicotyledons</taxon>
        <taxon>Gunneridae</taxon>
        <taxon>Pentapetalae</taxon>
        <taxon>asterids</taxon>
        <taxon>lamiids</taxon>
        <taxon>Solanales</taxon>
        <taxon>Solanaceae</taxon>
        <taxon>Nicotianoideae</taxon>
        <taxon>Nicotianeae</taxon>
        <taxon>Nicotiana</taxon>
    </lineage>
</organism>
<reference evidence="2" key="2">
    <citation type="submission" date="2025-08" db="UniProtKB">
        <authorList>
            <consortium name="RefSeq"/>
        </authorList>
    </citation>
    <scope>IDENTIFICATION</scope>
    <source>
        <tissue evidence="2">Leaf</tissue>
    </source>
</reference>
<dbReference type="Proteomes" id="UP000790787">
    <property type="component" value="Chromosome 11"/>
</dbReference>
<keyword evidence="1" id="KW-1185">Reference proteome</keyword>
<dbReference type="RefSeq" id="XP_075080476.1">
    <property type="nucleotide sequence ID" value="XM_075224375.1"/>
</dbReference>
<sequence>MSLQCWDFLVPVDIDYKLKVDCDINCHVIRQLKENLSKMQLRMFKKICFGYFLNLPPVIVQIRVMHHLLIREVHYEVKSKMRFVVSDSRLRFSLGEFALVAGLKCKGDTSIESVKENRLISKYFGTTSMTLAQLVDCFTKKKWETDDDALKITVLYFVHSFLLSQLKTKVISRSYIDLVECGDFNNYPWSIDVYNATIDSCSNKFQDKPSFYRLGGFPLALQIWLYECCPKFGWSLC</sequence>
<name>A0AC58S674_TOBAC</name>
<gene>
    <name evidence="2" type="primary">LOC142165980</name>
</gene>
<evidence type="ECO:0000313" key="1">
    <source>
        <dbReference type="Proteomes" id="UP000790787"/>
    </source>
</evidence>